<dbReference type="Proteomes" id="UP000789920">
    <property type="component" value="Unassembled WGS sequence"/>
</dbReference>
<comment type="caution">
    <text evidence="1">The sequence shown here is derived from an EMBL/GenBank/DDBJ whole genome shotgun (WGS) entry which is preliminary data.</text>
</comment>
<sequence>MNLKNFNSFLIFFSYLLTFAILANAFDNKQKQVYELSKDCCKGSGGPGWKNDTRGPALEDAHIVENIHSSKECCKECLKDPKCIQWDYGKSPAGDAVDFSKLQCFLYHNKRNSPDICETYAQPVQPVTDNAYEGGVIRCLDRGCLVPKKVHY</sequence>
<keyword evidence="2" id="KW-1185">Reference proteome</keyword>
<evidence type="ECO:0000313" key="1">
    <source>
        <dbReference type="EMBL" id="CAG8605619.1"/>
    </source>
</evidence>
<accession>A0ACA9MPF4</accession>
<evidence type="ECO:0000313" key="2">
    <source>
        <dbReference type="Proteomes" id="UP000789920"/>
    </source>
</evidence>
<dbReference type="EMBL" id="CAJVQC010009511">
    <property type="protein sequence ID" value="CAG8605619.1"/>
    <property type="molecule type" value="Genomic_DNA"/>
</dbReference>
<reference evidence="1" key="1">
    <citation type="submission" date="2021-06" db="EMBL/GenBank/DDBJ databases">
        <authorList>
            <person name="Kallberg Y."/>
            <person name="Tangrot J."/>
            <person name="Rosling A."/>
        </authorList>
    </citation>
    <scope>NUCLEOTIDE SEQUENCE</scope>
    <source>
        <strain evidence="1">MA461A</strain>
    </source>
</reference>
<gene>
    <name evidence="1" type="ORF">RPERSI_LOCUS6094</name>
</gene>
<proteinExistence type="predicted"/>
<name>A0ACA9MPF4_9GLOM</name>
<protein>
    <submittedName>
        <fullName evidence="1">23494_t:CDS:1</fullName>
    </submittedName>
</protein>
<organism evidence="1 2">
    <name type="scientific">Racocetra persica</name>
    <dbReference type="NCBI Taxonomy" id="160502"/>
    <lineage>
        <taxon>Eukaryota</taxon>
        <taxon>Fungi</taxon>
        <taxon>Fungi incertae sedis</taxon>
        <taxon>Mucoromycota</taxon>
        <taxon>Glomeromycotina</taxon>
        <taxon>Glomeromycetes</taxon>
        <taxon>Diversisporales</taxon>
        <taxon>Gigasporaceae</taxon>
        <taxon>Racocetra</taxon>
    </lineage>
</organism>